<gene>
    <name evidence="1" type="ORF">K488DRAFT_45896</name>
</gene>
<protein>
    <submittedName>
        <fullName evidence="1">Acyltransferase ChoActase/COT/CPT</fullName>
    </submittedName>
</protein>
<evidence type="ECO:0000313" key="1">
    <source>
        <dbReference type="EMBL" id="KAI0034239.1"/>
    </source>
</evidence>
<reference evidence="1" key="1">
    <citation type="submission" date="2021-02" db="EMBL/GenBank/DDBJ databases">
        <authorList>
            <consortium name="DOE Joint Genome Institute"/>
            <person name="Ahrendt S."/>
            <person name="Looney B.P."/>
            <person name="Miyauchi S."/>
            <person name="Morin E."/>
            <person name="Drula E."/>
            <person name="Courty P.E."/>
            <person name="Chicoki N."/>
            <person name="Fauchery L."/>
            <person name="Kohler A."/>
            <person name="Kuo A."/>
            <person name="Labutti K."/>
            <person name="Pangilinan J."/>
            <person name="Lipzen A."/>
            <person name="Riley R."/>
            <person name="Andreopoulos W."/>
            <person name="He G."/>
            <person name="Johnson J."/>
            <person name="Barry K.W."/>
            <person name="Grigoriev I.V."/>
            <person name="Nagy L."/>
            <person name="Hibbett D."/>
            <person name="Henrissat B."/>
            <person name="Matheny P.B."/>
            <person name="Labbe J."/>
            <person name="Martin F."/>
        </authorList>
    </citation>
    <scope>NUCLEOTIDE SEQUENCE</scope>
    <source>
        <strain evidence="1">EC-137</strain>
    </source>
</reference>
<keyword evidence="1" id="KW-0012">Acyltransferase</keyword>
<dbReference type="EMBL" id="MU273504">
    <property type="protein sequence ID" value="KAI0034239.1"/>
    <property type="molecule type" value="Genomic_DNA"/>
</dbReference>
<accession>A0ACB8QQT9</accession>
<reference evidence="1" key="2">
    <citation type="journal article" date="2022" name="New Phytol.">
        <title>Evolutionary transition to the ectomycorrhizal habit in the genomes of a hyperdiverse lineage of mushroom-forming fungi.</title>
        <authorList>
            <person name="Looney B."/>
            <person name="Miyauchi S."/>
            <person name="Morin E."/>
            <person name="Drula E."/>
            <person name="Courty P.E."/>
            <person name="Kohler A."/>
            <person name="Kuo A."/>
            <person name="LaButti K."/>
            <person name="Pangilinan J."/>
            <person name="Lipzen A."/>
            <person name="Riley R."/>
            <person name="Andreopoulos W."/>
            <person name="He G."/>
            <person name="Johnson J."/>
            <person name="Nolan M."/>
            <person name="Tritt A."/>
            <person name="Barry K.W."/>
            <person name="Grigoriev I.V."/>
            <person name="Nagy L.G."/>
            <person name="Hibbett D."/>
            <person name="Henrissat B."/>
            <person name="Matheny P.B."/>
            <person name="Labbe J."/>
            <person name="Martin F.M."/>
        </authorList>
    </citation>
    <scope>NUCLEOTIDE SEQUENCE</scope>
    <source>
        <strain evidence="1">EC-137</strain>
    </source>
</reference>
<keyword evidence="2" id="KW-1185">Reference proteome</keyword>
<name>A0ACB8QQT9_9AGAM</name>
<keyword evidence="1" id="KW-0808">Transferase</keyword>
<sequence length="659" mass="74878">MPIAFVHSTNPAEALLTPEPIRLPRLPIPDLHSTLQKYVQSLIPFLRDQEIREGVPFEAAIRERFKWAAELEGGIGSDCQKRLIELDKQSPRNWLDDNFWIKKAYHEWRAPLIVNSNWWLAFYNDDTVPRHVVDGQEAQGLSGITFWQVRRAAWMVYRVLDFKDKLEQQEIYPLTTRTGLWFRNTVEQMFYTCRIPQHNCDALSPQPTHTHPNARKIVLMIDDHIYAIEVYRPDGSLVNPSEIEHRMLEAVRDFDERARSGERVVPVGILTADERDIWASNFEHLRSLSLNNARILETIQQSIFAVSLDAHTLGQSSGATGTPAEVNKHLHNIRSSIDGRNRWFDKAITLIVESNTRAGAMGEHSPCDALVPSIVMEYAIVQPIDDNTFIPMQDVARARSSSVDRVDGWERLDFDVDARMRIACQGALGRAKAIIADSDDAVYWFNDFGSDWIKNEARLSPDAFVQMALQLAWYKTRGEFTAVYETVLTRLFDRGRTETIRSYTEDSRAWILSMMGISASVKRRHELLRRAIQTHTKLTREAAAGRGIDRHLLGLRLMLLSGERASLFDDSLFARSQTWKLSTSGLSAGHLFRGTGFGAPCSDGYGINYLIAPDMVKFCVESKFSCPLTSTVHFHTAVAESMLDMQALCTEVALFPSHL</sequence>
<proteinExistence type="predicted"/>
<organism evidence="1 2">
    <name type="scientific">Vararia minispora EC-137</name>
    <dbReference type="NCBI Taxonomy" id="1314806"/>
    <lineage>
        <taxon>Eukaryota</taxon>
        <taxon>Fungi</taxon>
        <taxon>Dikarya</taxon>
        <taxon>Basidiomycota</taxon>
        <taxon>Agaricomycotina</taxon>
        <taxon>Agaricomycetes</taxon>
        <taxon>Russulales</taxon>
        <taxon>Lachnocladiaceae</taxon>
        <taxon>Vararia</taxon>
    </lineage>
</organism>
<dbReference type="Proteomes" id="UP000814128">
    <property type="component" value="Unassembled WGS sequence"/>
</dbReference>
<comment type="caution">
    <text evidence="1">The sequence shown here is derived from an EMBL/GenBank/DDBJ whole genome shotgun (WGS) entry which is preliminary data.</text>
</comment>
<evidence type="ECO:0000313" key="2">
    <source>
        <dbReference type="Proteomes" id="UP000814128"/>
    </source>
</evidence>